<proteinExistence type="predicted"/>
<evidence type="ECO:0000313" key="1">
    <source>
        <dbReference type="EMBL" id="KKN91249.1"/>
    </source>
</evidence>
<reference evidence="1" key="1">
    <citation type="journal article" date="2015" name="Nature">
        <title>Complex archaea that bridge the gap between prokaryotes and eukaryotes.</title>
        <authorList>
            <person name="Spang A."/>
            <person name="Saw J.H."/>
            <person name="Jorgensen S.L."/>
            <person name="Zaremba-Niedzwiedzka K."/>
            <person name="Martijn J."/>
            <person name="Lind A.E."/>
            <person name="van Eijk R."/>
            <person name="Schleper C."/>
            <person name="Guy L."/>
            <person name="Ettema T.J."/>
        </authorList>
    </citation>
    <scope>NUCLEOTIDE SEQUENCE</scope>
</reference>
<dbReference type="AlphaFoldDB" id="A0A0F9UHV1"/>
<comment type="caution">
    <text evidence="1">The sequence shown here is derived from an EMBL/GenBank/DDBJ whole genome shotgun (WGS) entry which is preliminary data.</text>
</comment>
<sequence length="59" mass="6574">MSKKKTERQKVSKMIVGGLRETIRAHGPITKRLIGSAAKRIIGTLLAKRKIDDQEEETG</sequence>
<organism evidence="1">
    <name type="scientific">marine sediment metagenome</name>
    <dbReference type="NCBI Taxonomy" id="412755"/>
    <lineage>
        <taxon>unclassified sequences</taxon>
        <taxon>metagenomes</taxon>
        <taxon>ecological metagenomes</taxon>
    </lineage>
</organism>
<gene>
    <name evidence="1" type="ORF">LCGC14_0221170</name>
</gene>
<accession>A0A0F9UHV1</accession>
<dbReference type="EMBL" id="LAZR01000105">
    <property type="protein sequence ID" value="KKN91249.1"/>
    <property type="molecule type" value="Genomic_DNA"/>
</dbReference>
<name>A0A0F9UHV1_9ZZZZ</name>
<protein>
    <submittedName>
        <fullName evidence="1">Uncharacterized protein</fullName>
    </submittedName>
</protein>